<feature type="compositionally biased region" description="Low complexity" evidence="2">
    <location>
        <begin position="251"/>
        <end position="261"/>
    </location>
</feature>
<dbReference type="PANTHER" id="PTHR23148">
    <property type="entry name" value="SERINE/ARGININE REGULATED NUCLEAR MATRIX PROTEIN"/>
    <property type="match status" value="1"/>
</dbReference>
<dbReference type="Gene3D" id="1.20.1390.10">
    <property type="entry name" value="PWI domain"/>
    <property type="match status" value="1"/>
</dbReference>
<dbReference type="PANTHER" id="PTHR23148:SF0">
    <property type="entry name" value="SERINE_ARGININE REPETITIVE MATRIX PROTEIN 1"/>
    <property type="match status" value="1"/>
</dbReference>
<dbReference type="GO" id="GO:0048024">
    <property type="term" value="P:regulation of mRNA splicing, via spliceosome"/>
    <property type="evidence" value="ECO:0007669"/>
    <property type="project" value="TreeGrafter"/>
</dbReference>
<dbReference type="InterPro" id="IPR052225">
    <property type="entry name" value="Ser/Arg_repetitive_matrix"/>
</dbReference>
<keyword evidence="1" id="KW-0507">mRNA processing</keyword>
<evidence type="ECO:0000256" key="2">
    <source>
        <dbReference type="SAM" id="MobiDB-lite"/>
    </source>
</evidence>
<dbReference type="GO" id="GO:0005681">
    <property type="term" value="C:spliceosomal complex"/>
    <property type="evidence" value="ECO:0007669"/>
    <property type="project" value="TreeGrafter"/>
</dbReference>
<dbReference type="InterPro" id="IPR002483">
    <property type="entry name" value="PWI_dom"/>
</dbReference>
<feature type="compositionally biased region" description="Basic residues" evidence="2">
    <location>
        <begin position="271"/>
        <end position="293"/>
    </location>
</feature>
<evidence type="ECO:0000259" key="3">
    <source>
        <dbReference type="PROSITE" id="PS51025"/>
    </source>
</evidence>
<protein>
    <recommendedName>
        <fullName evidence="3">PWI domain-containing protein</fullName>
    </recommendedName>
</protein>
<feature type="compositionally biased region" description="Basic and acidic residues" evidence="2">
    <location>
        <begin position="423"/>
        <end position="435"/>
    </location>
</feature>
<feature type="compositionally biased region" description="Basic residues" evidence="2">
    <location>
        <begin position="301"/>
        <end position="352"/>
    </location>
</feature>
<dbReference type="PROSITE" id="PS51025">
    <property type="entry name" value="PWI"/>
    <property type="match status" value="1"/>
</dbReference>
<feature type="domain" description="PWI" evidence="3">
    <location>
        <begin position="27"/>
        <end position="125"/>
    </location>
</feature>
<organism evidence="4 5">
    <name type="scientific">Genlisea aurea</name>
    <dbReference type="NCBI Taxonomy" id="192259"/>
    <lineage>
        <taxon>Eukaryota</taxon>
        <taxon>Viridiplantae</taxon>
        <taxon>Streptophyta</taxon>
        <taxon>Embryophyta</taxon>
        <taxon>Tracheophyta</taxon>
        <taxon>Spermatophyta</taxon>
        <taxon>Magnoliopsida</taxon>
        <taxon>eudicotyledons</taxon>
        <taxon>Gunneridae</taxon>
        <taxon>Pentapetalae</taxon>
        <taxon>asterids</taxon>
        <taxon>lamiids</taxon>
        <taxon>Lamiales</taxon>
        <taxon>Lentibulariaceae</taxon>
        <taxon>Genlisea</taxon>
    </lineage>
</organism>
<keyword evidence="5" id="KW-1185">Reference proteome</keyword>
<dbReference type="Pfam" id="PF01480">
    <property type="entry name" value="PWI"/>
    <property type="match status" value="1"/>
</dbReference>
<dbReference type="EMBL" id="AUSU01009048">
    <property type="protein sequence ID" value="EPS58613.1"/>
    <property type="molecule type" value="Genomic_DNA"/>
</dbReference>
<proteinExistence type="predicted"/>
<evidence type="ECO:0000313" key="5">
    <source>
        <dbReference type="Proteomes" id="UP000015453"/>
    </source>
</evidence>
<dbReference type="Proteomes" id="UP000015453">
    <property type="component" value="Unassembled WGS sequence"/>
</dbReference>
<dbReference type="SUPFAM" id="SSF101233">
    <property type="entry name" value="PWI domain"/>
    <property type="match status" value="1"/>
</dbReference>
<dbReference type="GO" id="GO:0003723">
    <property type="term" value="F:RNA binding"/>
    <property type="evidence" value="ECO:0007669"/>
    <property type="project" value="TreeGrafter"/>
</dbReference>
<feature type="region of interest" description="Disordered" evidence="2">
    <location>
        <begin position="126"/>
        <end position="220"/>
    </location>
</feature>
<comment type="caution">
    <text evidence="4">The sequence shown here is derived from an EMBL/GenBank/DDBJ whole genome shotgun (WGS) entry which is preliminary data.</text>
</comment>
<dbReference type="SMART" id="SM00311">
    <property type="entry name" value="PWI"/>
    <property type="match status" value="1"/>
</dbReference>
<feature type="compositionally biased region" description="Basic and acidic residues" evidence="2">
    <location>
        <begin position="126"/>
        <end position="177"/>
    </location>
</feature>
<dbReference type="GO" id="GO:0006397">
    <property type="term" value="P:mRNA processing"/>
    <property type="evidence" value="ECO:0007669"/>
    <property type="project" value="UniProtKB-KW"/>
</dbReference>
<evidence type="ECO:0000256" key="1">
    <source>
        <dbReference type="ARBA" id="ARBA00022664"/>
    </source>
</evidence>
<feature type="non-terminal residue" evidence="4">
    <location>
        <position position="445"/>
    </location>
</feature>
<dbReference type="AlphaFoldDB" id="S8D7E4"/>
<sequence>MSGGFFRGTSADQDTRFSNKQAKLLKSQKFAPELENLVDMTKVKMDVMRPWIAKRVTELIGFEDEVLINFIYTLLEGKEVNGKEIQISLTGFMERNTGKFMKELWVMLLSAQKNVSGVPQQFLDAKEEETRNKRAETDRIANEIQRKKDKEKEEAEQEKTKGNEITFRGDKKSDHQVDAPAVQPDLDKHQFNRKEEKRTRGWQSPDASYHSHSPRSQLHPPSRRVQLFIWSRFSFHVERKSRSVSRHSLSRSRSASSQRRGSSPKRSFTPRGKHGFRHSPSPRRRSSYSRRRSTSSSPSRYRAHSPSRRRPRSPRHHRSRTAIRRSPVRYRSRTPLRYRSRSPMQHRSRSPRGRSPTFGRRKVHSPKYRNSPSPVPRNRHSSPARRRYRRSSSSPPVEHSESPVRYRSSGHSKKLSSTQRRGRSPEKSASPERSSDSLSPVKRGS</sequence>
<feature type="compositionally biased region" description="Basic and acidic residues" evidence="2">
    <location>
        <begin position="185"/>
        <end position="199"/>
    </location>
</feature>
<accession>S8D7E4</accession>
<dbReference type="InterPro" id="IPR036483">
    <property type="entry name" value="PWI_dom_sf"/>
</dbReference>
<feature type="compositionally biased region" description="Polar residues" evidence="2">
    <location>
        <begin position="201"/>
        <end position="216"/>
    </location>
</feature>
<gene>
    <name evidence="4" type="ORF">M569_16199</name>
</gene>
<name>S8D7E4_9LAMI</name>
<reference evidence="4 5" key="1">
    <citation type="journal article" date="2013" name="BMC Genomics">
        <title>The miniature genome of a carnivorous plant Genlisea aurea contains a low number of genes and short non-coding sequences.</title>
        <authorList>
            <person name="Leushkin E.V."/>
            <person name="Sutormin R.A."/>
            <person name="Nabieva E.R."/>
            <person name="Penin A.A."/>
            <person name="Kondrashov A.S."/>
            <person name="Logacheva M.D."/>
        </authorList>
    </citation>
    <scope>NUCLEOTIDE SEQUENCE [LARGE SCALE GENOMIC DNA]</scope>
</reference>
<feature type="compositionally biased region" description="Basic residues" evidence="2">
    <location>
        <begin position="377"/>
        <end position="390"/>
    </location>
</feature>
<evidence type="ECO:0000313" key="4">
    <source>
        <dbReference type="EMBL" id="EPS58613.1"/>
    </source>
</evidence>
<dbReference type="OrthoDB" id="163257at2759"/>
<feature type="region of interest" description="Disordered" evidence="2">
    <location>
        <begin position="240"/>
        <end position="445"/>
    </location>
</feature>